<dbReference type="EMBL" id="BOPC01000043">
    <property type="protein sequence ID" value="GIJ28145.1"/>
    <property type="molecule type" value="Genomic_DNA"/>
</dbReference>
<evidence type="ECO:0000313" key="3">
    <source>
        <dbReference type="EMBL" id="GIJ28145.1"/>
    </source>
</evidence>
<dbReference type="Pfam" id="PF07591">
    <property type="entry name" value="PT-HINT"/>
    <property type="match status" value="1"/>
</dbReference>
<organism evidence="3 4">
    <name type="scientific">Micromonospora qiuiae</name>
    <dbReference type="NCBI Taxonomy" id="502268"/>
    <lineage>
        <taxon>Bacteria</taxon>
        <taxon>Bacillati</taxon>
        <taxon>Actinomycetota</taxon>
        <taxon>Actinomycetes</taxon>
        <taxon>Micromonosporales</taxon>
        <taxon>Micromonosporaceae</taxon>
        <taxon>Micromonospora</taxon>
    </lineage>
</organism>
<keyword evidence="1" id="KW-0175">Coiled coil</keyword>
<keyword evidence="4" id="KW-1185">Reference proteome</keyword>
<evidence type="ECO:0000256" key="1">
    <source>
        <dbReference type="SAM" id="Coils"/>
    </source>
</evidence>
<dbReference type="InterPro" id="IPR030934">
    <property type="entry name" value="Intein_C"/>
</dbReference>
<protein>
    <recommendedName>
        <fullName evidence="2">Hint domain-containing protein</fullName>
    </recommendedName>
</protein>
<dbReference type="InterPro" id="IPR036844">
    <property type="entry name" value="Hint_dom_sf"/>
</dbReference>
<evidence type="ECO:0000259" key="2">
    <source>
        <dbReference type="SMART" id="SM00306"/>
    </source>
</evidence>
<accession>A0ABQ4JDX5</accession>
<feature type="coiled-coil region" evidence="1">
    <location>
        <begin position="360"/>
        <end position="387"/>
    </location>
</feature>
<dbReference type="PROSITE" id="PS50817">
    <property type="entry name" value="INTEIN_N_TER"/>
    <property type="match status" value="1"/>
</dbReference>
<dbReference type="Proteomes" id="UP000653076">
    <property type="component" value="Unassembled WGS sequence"/>
</dbReference>
<feature type="domain" description="Hint" evidence="2">
    <location>
        <begin position="516"/>
        <end position="611"/>
    </location>
</feature>
<dbReference type="InterPro" id="IPR022385">
    <property type="entry name" value="Rhs_assc_core"/>
</dbReference>
<dbReference type="SUPFAM" id="SSF51294">
    <property type="entry name" value="Hedgehog/intein (Hint) domain"/>
    <property type="match status" value="1"/>
</dbReference>
<reference evidence="3 4" key="1">
    <citation type="submission" date="2021-01" db="EMBL/GenBank/DDBJ databases">
        <title>Whole genome shotgun sequence of Verrucosispora qiuiae NBRC 106684.</title>
        <authorList>
            <person name="Komaki H."/>
            <person name="Tamura T."/>
        </authorList>
    </citation>
    <scope>NUCLEOTIDE SEQUENCE [LARGE SCALE GENOMIC DNA]</scope>
    <source>
        <strain evidence="3 4">NBRC 106684</strain>
    </source>
</reference>
<dbReference type="NCBIfam" id="TIGR03696">
    <property type="entry name" value="Rhs_assc_core"/>
    <property type="match status" value="1"/>
</dbReference>
<dbReference type="PROSITE" id="PS50818">
    <property type="entry name" value="INTEIN_C_TER"/>
    <property type="match status" value="1"/>
</dbReference>
<dbReference type="CDD" id="cd00081">
    <property type="entry name" value="Hint"/>
    <property type="match status" value="1"/>
</dbReference>
<dbReference type="NCBIfam" id="TIGR01443">
    <property type="entry name" value="intein_Cterm"/>
    <property type="match status" value="1"/>
</dbReference>
<dbReference type="SMART" id="SM00306">
    <property type="entry name" value="HintN"/>
    <property type="match status" value="1"/>
</dbReference>
<dbReference type="InterPro" id="IPR006141">
    <property type="entry name" value="Intein_N"/>
</dbReference>
<comment type="caution">
    <text evidence="3">The sequence shown here is derived from an EMBL/GenBank/DDBJ whole genome shotgun (WGS) entry which is preliminary data.</text>
</comment>
<dbReference type="PANTHER" id="PTHR32305:SF17">
    <property type="entry name" value="TRNA NUCLEASE WAPA"/>
    <property type="match status" value="1"/>
</dbReference>
<gene>
    <name evidence="3" type="ORF">Vqi01_33070</name>
</gene>
<name>A0ABQ4JDX5_9ACTN</name>
<dbReference type="InterPro" id="IPR050708">
    <property type="entry name" value="T6SS_VgrG/RHS"/>
</dbReference>
<evidence type="ECO:0000313" key="4">
    <source>
        <dbReference type="Proteomes" id="UP000653076"/>
    </source>
</evidence>
<dbReference type="PANTHER" id="PTHR32305">
    <property type="match status" value="1"/>
</dbReference>
<dbReference type="Gene3D" id="2.180.10.10">
    <property type="entry name" value="RHS repeat-associated core"/>
    <property type="match status" value="1"/>
</dbReference>
<proteinExistence type="predicted"/>
<dbReference type="Gene3D" id="2.170.16.10">
    <property type="entry name" value="Hedgehog/Intein (Hint) domain"/>
    <property type="match status" value="1"/>
</dbReference>
<dbReference type="InterPro" id="IPR003587">
    <property type="entry name" value="Hint_dom_N"/>
</dbReference>
<sequence length="763" mass="79657">MTTDYDATTGMPVRLDTSLTGAAGTMATASYTAYGERSGSIYKMPGGTWTQDAVYRDEATRRISHTASGDTTRTYAVPTGGQNVVRPHAVTAMTTQAPGQSDIVNNYAYDGAGNTICRPTGTAANNCGTGTNSQTLGWDAEGKLATVAAGGQTIETNVYDADGTRIIRRDSSGTTLYLPGQEIRREGNVNTGTRYYSFAGTVCASRKGGSATTDLTWLFNDHQGTQQIAVNAGTQAVSIRRQTPYGAPRGSNPVWVNNKGFVGGDIDPTGLTNVGARQYDHTLGRFISVDPVLVADSPAQYNGYQYGGNNPIDNADPTGLYFTENNEDTGDRAYVSTTSSGKTVTKIVKKYVPPACGSSCQQQREAFRKASNERAEAERKQRECQASFWCRNAGAVGTVAGVAAGVVVGAACTAGSFGVAAVGCAAIGGFVGGAVGSLVSNGLDADEESGWQLAGEAVLGGAIGGVLGAGGAVLLPALGAGAFGLASGAGLRTSIGMAGSGARSAVRGGAGGACGFHSFSGDTEVLMADGSKKPIRDIEIGDSVLATDPETGEEGAREVTHLWVHEDQLVDLKVSGGDVTTTEDHPFWNVTDQQWQDSQDLDPGDLLHTATGATLTVTGLDWNTVQQGTAYNLTVAGIHTYYVLAGTTPVLVHNCGGGEVPHFKAYPQEFLDQAAKYGKGGVRELSDGRVRFYGEIAEARTPGEMVGRRLVREWNPDTGTTRIWHETLDHSGRARIVRPDVGATGGSKVHYMFDAGGNYTGSW</sequence>